<dbReference type="GO" id="GO:0003964">
    <property type="term" value="F:RNA-directed DNA polymerase activity"/>
    <property type="evidence" value="ECO:0007669"/>
    <property type="project" value="UniProtKB-KW"/>
</dbReference>
<organism evidence="2 3">
    <name type="scientific">Tanacetum coccineum</name>
    <dbReference type="NCBI Taxonomy" id="301880"/>
    <lineage>
        <taxon>Eukaryota</taxon>
        <taxon>Viridiplantae</taxon>
        <taxon>Streptophyta</taxon>
        <taxon>Embryophyta</taxon>
        <taxon>Tracheophyta</taxon>
        <taxon>Spermatophyta</taxon>
        <taxon>Magnoliopsida</taxon>
        <taxon>eudicotyledons</taxon>
        <taxon>Gunneridae</taxon>
        <taxon>Pentapetalae</taxon>
        <taxon>asterids</taxon>
        <taxon>campanulids</taxon>
        <taxon>Asterales</taxon>
        <taxon>Asteraceae</taxon>
        <taxon>Asteroideae</taxon>
        <taxon>Anthemideae</taxon>
        <taxon>Anthemidinae</taxon>
        <taxon>Tanacetum</taxon>
    </lineage>
</organism>
<dbReference type="Proteomes" id="UP001151760">
    <property type="component" value="Unassembled WGS sequence"/>
</dbReference>
<keyword evidence="2" id="KW-0808">Transferase</keyword>
<evidence type="ECO:0000313" key="3">
    <source>
        <dbReference type="Proteomes" id="UP001151760"/>
    </source>
</evidence>
<dbReference type="InterPro" id="IPR041577">
    <property type="entry name" value="RT_RNaseH_2"/>
</dbReference>
<protein>
    <submittedName>
        <fullName evidence="2">Reverse transcriptase domain-containing protein</fullName>
    </submittedName>
</protein>
<reference evidence="2" key="2">
    <citation type="submission" date="2022-01" db="EMBL/GenBank/DDBJ databases">
        <authorList>
            <person name="Yamashiro T."/>
            <person name="Shiraishi A."/>
            <person name="Satake H."/>
            <person name="Nakayama K."/>
        </authorList>
    </citation>
    <scope>NUCLEOTIDE SEQUENCE</scope>
</reference>
<dbReference type="PANTHER" id="PTHR34072:SF52">
    <property type="entry name" value="RIBONUCLEASE H"/>
    <property type="match status" value="1"/>
</dbReference>
<name>A0ABQ5ABK1_9ASTR</name>
<evidence type="ECO:0000313" key="2">
    <source>
        <dbReference type="EMBL" id="GJS99116.1"/>
    </source>
</evidence>
<sequence>MDRVHKSRKFLAKGQQSQPWFLKDREAFNQIDSEECKVEWEENKDSTFQLLKKKLCSAPILALPEGSENFVVYCDASHKGLGAVLMHKEKCMRTKNSNFLNNSNVTIPRRRNRGRAPNVVKLELRTIVEVEPMAERTMEELLRASTEEYGEAIVLPEINADHFEIKTNLLQLVQAKHTSSRITSFTVMKGNPSSF</sequence>
<keyword evidence="2" id="KW-0548">Nucleotidyltransferase</keyword>
<dbReference type="Pfam" id="PF17919">
    <property type="entry name" value="RT_RNaseH_2"/>
    <property type="match status" value="1"/>
</dbReference>
<proteinExistence type="predicted"/>
<dbReference type="EMBL" id="BQNB010012094">
    <property type="protein sequence ID" value="GJS99116.1"/>
    <property type="molecule type" value="Genomic_DNA"/>
</dbReference>
<keyword evidence="3" id="KW-1185">Reference proteome</keyword>
<dbReference type="InterPro" id="IPR043502">
    <property type="entry name" value="DNA/RNA_pol_sf"/>
</dbReference>
<accession>A0ABQ5ABK1</accession>
<reference evidence="2" key="1">
    <citation type="journal article" date="2022" name="Int. J. Mol. Sci.">
        <title>Draft Genome of Tanacetum Coccineum: Genomic Comparison of Closely Related Tanacetum-Family Plants.</title>
        <authorList>
            <person name="Yamashiro T."/>
            <person name="Shiraishi A."/>
            <person name="Nakayama K."/>
            <person name="Satake H."/>
        </authorList>
    </citation>
    <scope>NUCLEOTIDE SEQUENCE</scope>
</reference>
<keyword evidence="2" id="KW-0695">RNA-directed DNA polymerase</keyword>
<comment type="caution">
    <text evidence="2">The sequence shown here is derived from an EMBL/GenBank/DDBJ whole genome shotgun (WGS) entry which is preliminary data.</text>
</comment>
<evidence type="ECO:0000259" key="1">
    <source>
        <dbReference type="Pfam" id="PF17919"/>
    </source>
</evidence>
<feature type="domain" description="Reverse transcriptase/retrotransposon-derived protein RNase H-like" evidence="1">
    <location>
        <begin position="40"/>
        <end position="91"/>
    </location>
</feature>
<gene>
    <name evidence="2" type="ORF">Tco_0820286</name>
</gene>
<dbReference type="PANTHER" id="PTHR34072">
    <property type="entry name" value="ENZYMATIC POLYPROTEIN-RELATED"/>
    <property type="match status" value="1"/>
</dbReference>
<dbReference type="SUPFAM" id="SSF56672">
    <property type="entry name" value="DNA/RNA polymerases"/>
    <property type="match status" value="1"/>
</dbReference>